<organism evidence="1 2">
    <name type="scientific">Zarea fungicola</name>
    <dbReference type="NCBI Taxonomy" id="93591"/>
    <lineage>
        <taxon>Eukaryota</taxon>
        <taxon>Fungi</taxon>
        <taxon>Dikarya</taxon>
        <taxon>Ascomycota</taxon>
        <taxon>Pezizomycotina</taxon>
        <taxon>Sordariomycetes</taxon>
        <taxon>Hypocreomycetidae</taxon>
        <taxon>Hypocreales</taxon>
        <taxon>Cordycipitaceae</taxon>
        <taxon>Zarea</taxon>
    </lineage>
</organism>
<dbReference type="Proteomes" id="UP001143910">
    <property type="component" value="Unassembled WGS sequence"/>
</dbReference>
<keyword evidence="2" id="KW-1185">Reference proteome</keyword>
<accession>A0ACC1MV44</accession>
<gene>
    <name evidence="1" type="ORF">NQ176_g8285</name>
</gene>
<dbReference type="EMBL" id="JANJQO010001576">
    <property type="protein sequence ID" value="KAJ2970236.1"/>
    <property type="molecule type" value="Genomic_DNA"/>
</dbReference>
<proteinExistence type="predicted"/>
<reference evidence="1" key="1">
    <citation type="submission" date="2022-08" db="EMBL/GenBank/DDBJ databases">
        <title>Genome Sequence of Lecanicillium fungicola.</title>
        <authorList>
            <person name="Buettner E."/>
        </authorList>
    </citation>
    <scope>NUCLEOTIDE SEQUENCE</scope>
    <source>
        <strain evidence="1">Babe33</strain>
    </source>
</reference>
<evidence type="ECO:0000313" key="2">
    <source>
        <dbReference type="Proteomes" id="UP001143910"/>
    </source>
</evidence>
<name>A0ACC1MV44_9HYPO</name>
<evidence type="ECO:0000313" key="1">
    <source>
        <dbReference type="EMBL" id="KAJ2970236.1"/>
    </source>
</evidence>
<comment type="caution">
    <text evidence="1">The sequence shown here is derived from an EMBL/GenBank/DDBJ whole genome shotgun (WGS) entry which is preliminary data.</text>
</comment>
<sequence>MLSFDIYRPAFCYHYDVKIADSQENAYFCKATRLIRSSVPDLVLYTGGSATGTAVAMSHILQFSQTCKLGFGMHDTQWEDFTQSNKRGSEHSWAMSLSDVSKSVSTARRLRLIWKRTTSVTTEGSPKPVIGQRGYRGFRGWKLVDSDDQKNILAVFTFDKAFGRRGTVDINVDYGEEFVRGVLMSILTLYERSER</sequence>
<protein>
    <submittedName>
        <fullName evidence="1">Uncharacterized protein</fullName>
    </submittedName>
</protein>